<feature type="transmembrane region" description="Helical" evidence="9">
    <location>
        <begin position="602"/>
        <end position="623"/>
    </location>
</feature>
<keyword evidence="5 9" id="KW-1133">Transmembrane helix</keyword>
<reference evidence="11 12" key="1">
    <citation type="journal article" date="2018" name="Proc. R. Soc. B">
        <title>A non-coding region near Follistatin controls head colour polymorphism in the Gouldian finch.</title>
        <authorList>
            <person name="Toomey M.B."/>
            <person name="Marques C.I."/>
            <person name="Andrade P."/>
            <person name="Araujo P.M."/>
            <person name="Sabatino S."/>
            <person name="Gazda M.A."/>
            <person name="Afonso S."/>
            <person name="Lopes R.J."/>
            <person name="Corbo J.C."/>
            <person name="Carneiro M."/>
        </authorList>
    </citation>
    <scope>NUCLEOTIDE SEQUENCE [LARGE SCALE GENOMIC DNA]</scope>
    <source>
        <strain evidence="11">Red01</strain>
        <tissue evidence="11">Muscle</tissue>
    </source>
</reference>
<dbReference type="OrthoDB" id="1058301at2759"/>
<dbReference type="Pfam" id="PF09058">
    <property type="entry name" value="L27_1"/>
    <property type="match status" value="1"/>
</dbReference>
<evidence type="ECO:0000256" key="6">
    <source>
        <dbReference type="ARBA" id="ARBA00023136"/>
    </source>
</evidence>
<feature type="region of interest" description="Disordered" evidence="8">
    <location>
        <begin position="25"/>
        <end position="50"/>
    </location>
</feature>
<dbReference type="SUPFAM" id="SSF51695">
    <property type="entry name" value="PLC-like phosphodiesterases"/>
    <property type="match status" value="1"/>
</dbReference>
<evidence type="ECO:0000256" key="4">
    <source>
        <dbReference type="ARBA" id="ARBA00022801"/>
    </source>
</evidence>
<feature type="transmembrane region" description="Helical" evidence="9">
    <location>
        <begin position="300"/>
        <end position="322"/>
    </location>
</feature>
<dbReference type="GO" id="GO:0006629">
    <property type="term" value="P:lipid metabolic process"/>
    <property type="evidence" value="ECO:0007669"/>
    <property type="project" value="InterPro"/>
</dbReference>
<dbReference type="SUPFAM" id="SSF101288">
    <property type="entry name" value="L27 domain"/>
    <property type="match status" value="1"/>
</dbReference>
<feature type="region of interest" description="Disordered" evidence="8">
    <location>
        <begin position="742"/>
        <end position="762"/>
    </location>
</feature>
<evidence type="ECO:0000256" key="5">
    <source>
        <dbReference type="ARBA" id="ARBA00022989"/>
    </source>
</evidence>
<evidence type="ECO:0000256" key="8">
    <source>
        <dbReference type="SAM" id="MobiDB-lite"/>
    </source>
</evidence>
<dbReference type="AlphaFoldDB" id="A0A3L8S855"/>
<accession>A0A3L8S855</accession>
<feature type="transmembrane region" description="Helical" evidence="9">
    <location>
        <begin position="151"/>
        <end position="175"/>
    </location>
</feature>
<dbReference type="Gene3D" id="1.10.287.470">
    <property type="entry name" value="Helix hairpin bin"/>
    <property type="match status" value="1"/>
</dbReference>
<keyword evidence="4" id="KW-0378">Hydrolase</keyword>
<gene>
    <name evidence="11" type="ORF">DV515_00010852</name>
</gene>
<dbReference type="Pfam" id="PF03009">
    <property type="entry name" value="GDPD"/>
    <property type="match status" value="1"/>
</dbReference>
<dbReference type="EMBL" id="QUSF01000041">
    <property type="protein sequence ID" value="RLV98434.1"/>
    <property type="molecule type" value="Genomic_DNA"/>
</dbReference>
<keyword evidence="6 9" id="KW-0472">Membrane</keyword>
<comment type="similarity">
    <text evidence="2">Belongs to the glycerophosphoryl diester phosphodiesterase family.</text>
</comment>
<feature type="transmembrane region" description="Helical" evidence="9">
    <location>
        <begin position="273"/>
        <end position="293"/>
    </location>
</feature>
<sequence length="971" mass="107550">LSLESPSAWTWPACKLLCAATRDGPGAPSPPPRGCLGPAGPALTPARPPLRSQSARLCRPVRTCRARAHPGGCERRGSRVLARVSPGRAQPRAHLARLREPDVRGEQSAAMADPPGCCSSCATCLLCPYSCQWITAKKEKRKGLRTTKYDCSWFLFLFCVFLVTLVWLYFAIIILNDFHNFSEFIFRQRKLWLDWSLVLLIATAVLISYSSVLLVLALCLQLCGQPLKLHWVHKILLILTALVVAAAFTGLGIKWAEEWKSARISLQATGPFLHIGAVGGMTLLAWPLASFIYRTRHTGLRVFVLLVYCAAMIALYLAPLGITSPCIMEENQLPPKPALVGHRGAPMLAPENTLMSLHKAVDCDVQVFETDVMVSADGVPFLMHDEELTRTTNVQAVFPERAALNSTAFNWTDLQRLDAGSWFLERRPFPTVQSLSPGDRKEAAEQTIPSLEQALEAAKQSNISIMFDLRPENHSDYQNFVNVTLGVILQSGIPLQQVLWLPDGFREDVKQQAPGVQHVYGRKRSENEKEAVLHINLPYQDMSSEEIRQYRQENISVNLYVVNQPWLFSVLWCSGVSSVTTNACQVLKEMKQPIWLLPSSTYFMIWIVVDCVSFLIVIWAFVLMKKCSHRRQPAGSETDVLLTKINSLMQETGSWHSMQQLMPVARGRKGSGLGVVGVRGWQDRAHAPAAAPGQQRERWDSASVTLQQGLELGDGYRRSGRQIPKGCGGHACVLPSAPFPAGGAAGPQKEPAQPGRGAAVGHGGAMIRREDTERAVEILTRYQSTLQSPEEQELKASIGKVSHIFQSELFQALLDPERICMSSDRNWAVRQNMQLHLLLPQHPLMEAFQVVLLLKCTDIHEFYDFTLRSAPVQSPSLDARHGTARQHLGSSEPSSTVTPREPQNLPEECSCDREQRLATGAGDRVEGTAPRLVRVTARRTESPASVCSLVLSSHSTLPQDFMREEGSGSRD</sequence>
<feature type="transmembrane region" description="Helical" evidence="9">
    <location>
        <begin position="235"/>
        <end position="253"/>
    </location>
</feature>
<evidence type="ECO:0000256" key="9">
    <source>
        <dbReference type="SAM" id="Phobius"/>
    </source>
</evidence>
<keyword evidence="7" id="KW-0325">Glycoprotein</keyword>
<dbReference type="PROSITE" id="PS51704">
    <property type="entry name" value="GP_PDE"/>
    <property type="match status" value="1"/>
</dbReference>
<dbReference type="InterPro" id="IPR036892">
    <property type="entry name" value="L27_dom_sf"/>
</dbReference>
<keyword evidence="12" id="KW-1185">Reference proteome</keyword>
<evidence type="ECO:0000256" key="1">
    <source>
        <dbReference type="ARBA" id="ARBA00004141"/>
    </source>
</evidence>
<dbReference type="GO" id="GO:0005886">
    <property type="term" value="C:plasma membrane"/>
    <property type="evidence" value="ECO:0007669"/>
    <property type="project" value="TreeGrafter"/>
</dbReference>
<feature type="domain" description="GP-PDE" evidence="10">
    <location>
        <begin position="337"/>
        <end position="591"/>
    </location>
</feature>
<name>A0A3L8S855_CHLGU</name>
<feature type="non-terminal residue" evidence="11">
    <location>
        <position position="1"/>
    </location>
</feature>
<evidence type="ECO:0000256" key="3">
    <source>
        <dbReference type="ARBA" id="ARBA00022692"/>
    </source>
</evidence>
<dbReference type="GO" id="GO:0008889">
    <property type="term" value="F:glycerophosphodiester phosphodiesterase activity"/>
    <property type="evidence" value="ECO:0007669"/>
    <property type="project" value="TreeGrafter"/>
</dbReference>
<dbReference type="InterPro" id="IPR015143">
    <property type="entry name" value="L27_1"/>
</dbReference>
<evidence type="ECO:0000256" key="2">
    <source>
        <dbReference type="ARBA" id="ARBA00007277"/>
    </source>
</evidence>
<dbReference type="PANTHER" id="PTHR23344">
    <property type="entry name" value="GLYCEROPHOSPHORYL DIESTER PHOSPHODIESTERASE"/>
    <property type="match status" value="1"/>
</dbReference>
<dbReference type="InterPro" id="IPR030395">
    <property type="entry name" value="GP_PDE_dom"/>
</dbReference>
<feature type="transmembrane region" description="Helical" evidence="9">
    <location>
        <begin position="195"/>
        <end position="223"/>
    </location>
</feature>
<comment type="caution">
    <text evidence="11">The sequence shown here is derived from an EMBL/GenBank/DDBJ whole genome shotgun (WGS) entry which is preliminary data.</text>
</comment>
<dbReference type="STRING" id="44316.ENSEGOP00005013672"/>
<evidence type="ECO:0000259" key="10">
    <source>
        <dbReference type="PROSITE" id="PS51704"/>
    </source>
</evidence>
<evidence type="ECO:0000313" key="12">
    <source>
        <dbReference type="Proteomes" id="UP000276834"/>
    </source>
</evidence>
<organism evidence="11 12">
    <name type="scientific">Chloebia gouldiae</name>
    <name type="common">Gouldian finch</name>
    <name type="synonym">Erythrura gouldiae</name>
    <dbReference type="NCBI Taxonomy" id="44316"/>
    <lineage>
        <taxon>Eukaryota</taxon>
        <taxon>Metazoa</taxon>
        <taxon>Chordata</taxon>
        <taxon>Craniata</taxon>
        <taxon>Vertebrata</taxon>
        <taxon>Euteleostomi</taxon>
        <taxon>Archelosauria</taxon>
        <taxon>Archosauria</taxon>
        <taxon>Dinosauria</taxon>
        <taxon>Saurischia</taxon>
        <taxon>Theropoda</taxon>
        <taxon>Coelurosauria</taxon>
        <taxon>Aves</taxon>
        <taxon>Neognathae</taxon>
        <taxon>Neoaves</taxon>
        <taxon>Telluraves</taxon>
        <taxon>Australaves</taxon>
        <taxon>Passeriformes</taxon>
        <taxon>Passeroidea</taxon>
        <taxon>Passeridae</taxon>
        <taxon>Chloebia</taxon>
    </lineage>
</organism>
<keyword evidence="3 9" id="KW-0812">Transmembrane</keyword>
<proteinExistence type="inferred from homology"/>
<dbReference type="Gene3D" id="3.20.20.190">
    <property type="entry name" value="Phosphatidylinositol (PI) phosphodiesterase"/>
    <property type="match status" value="1"/>
</dbReference>
<protein>
    <recommendedName>
        <fullName evidence="10">GP-PDE domain-containing protein</fullName>
    </recommendedName>
</protein>
<dbReference type="Proteomes" id="UP000276834">
    <property type="component" value="Unassembled WGS sequence"/>
</dbReference>
<dbReference type="InterPro" id="IPR017946">
    <property type="entry name" value="PLC-like_Pdiesterase_TIM-brl"/>
</dbReference>
<comment type="subcellular location">
    <subcellularLocation>
        <location evidence="1">Membrane</location>
        <topology evidence="1">Multi-pass membrane protein</topology>
    </subcellularLocation>
</comment>
<feature type="region of interest" description="Disordered" evidence="8">
    <location>
        <begin position="874"/>
        <end position="909"/>
    </location>
</feature>
<evidence type="ECO:0000313" key="11">
    <source>
        <dbReference type="EMBL" id="RLV98434.1"/>
    </source>
</evidence>
<dbReference type="PANTHER" id="PTHR23344:SF1">
    <property type="entry name" value="GLYCEROPHOSPHOINOSITOL INOSITOLPHOSPHODIESTERASE GDPD2"/>
    <property type="match status" value="1"/>
</dbReference>
<evidence type="ECO:0000256" key="7">
    <source>
        <dbReference type="ARBA" id="ARBA00023180"/>
    </source>
</evidence>
<feature type="compositionally biased region" description="Polar residues" evidence="8">
    <location>
        <begin position="888"/>
        <end position="898"/>
    </location>
</feature>